<reference evidence="2" key="1">
    <citation type="journal article" date="2019" name="Int. J. Syst. Evol. Microbiol.">
        <title>The Global Catalogue of Microorganisms (GCM) 10K type strain sequencing project: providing services to taxonomists for standard genome sequencing and annotation.</title>
        <authorList>
            <consortium name="The Broad Institute Genomics Platform"/>
            <consortium name="The Broad Institute Genome Sequencing Center for Infectious Disease"/>
            <person name="Wu L."/>
            <person name="Ma J."/>
        </authorList>
    </citation>
    <scope>NUCLEOTIDE SEQUENCE [LARGE SCALE GENOMIC DNA]</scope>
    <source>
        <strain evidence="2">CGMCC 4.7455</strain>
    </source>
</reference>
<proteinExistence type="predicted"/>
<dbReference type="EMBL" id="JBHUFU010000021">
    <property type="protein sequence ID" value="MFD1832882.1"/>
    <property type="molecule type" value="Genomic_DNA"/>
</dbReference>
<dbReference type="Proteomes" id="UP001597365">
    <property type="component" value="Unassembled WGS sequence"/>
</dbReference>
<accession>A0ABW4PRQ9</accession>
<keyword evidence="2" id="KW-1185">Reference proteome</keyword>
<organism evidence="1 2">
    <name type="scientific">Streptomyces desertarenae</name>
    <dbReference type="NCBI Taxonomy" id="2666184"/>
    <lineage>
        <taxon>Bacteria</taxon>
        <taxon>Bacillati</taxon>
        <taxon>Actinomycetota</taxon>
        <taxon>Actinomycetes</taxon>
        <taxon>Kitasatosporales</taxon>
        <taxon>Streptomycetaceae</taxon>
        <taxon>Streptomyces</taxon>
    </lineage>
</organism>
<name>A0ABW4PRQ9_9ACTN</name>
<dbReference type="RefSeq" id="WP_380904220.1">
    <property type="nucleotide sequence ID" value="NZ_JBHUFU010000021.1"/>
</dbReference>
<protein>
    <submittedName>
        <fullName evidence="1">Uncharacterized protein</fullName>
    </submittedName>
</protein>
<sequence>MHPHALPHPVIGFYVRAESPLEAKAAALSLWRLASSGLVQLQGWEPLPAEDPFFGPGLETGAP</sequence>
<gene>
    <name evidence="1" type="ORF">ACFSJS_25030</name>
</gene>
<evidence type="ECO:0000313" key="2">
    <source>
        <dbReference type="Proteomes" id="UP001597365"/>
    </source>
</evidence>
<comment type="caution">
    <text evidence="1">The sequence shown here is derived from an EMBL/GenBank/DDBJ whole genome shotgun (WGS) entry which is preliminary data.</text>
</comment>
<evidence type="ECO:0000313" key="1">
    <source>
        <dbReference type="EMBL" id="MFD1832882.1"/>
    </source>
</evidence>